<evidence type="ECO:0000256" key="2">
    <source>
        <dbReference type="SAM" id="Phobius"/>
    </source>
</evidence>
<dbReference type="GO" id="GO:0009289">
    <property type="term" value="C:pilus"/>
    <property type="evidence" value="ECO:0007669"/>
    <property type="project" value="InterPro"/>
</dbReference>
<dbReference type="InterPro" id="IPR001082">
    <property type="entry name" value="Pilin"/>
</dbReference>
<dbReference type="Pfam" id="PF00114">
    <property type="entry name" value="Pilin"/>
    <property type="match status" value="1"/>
</dbReference>
<dbReference type="RefSeq" id="WP_197744136.1">
    <property type="nucleotide sequence ID" value="NZ_LR778175.1"/>
</dbReference>
<dbReference type="GO" id="GO:0007155">
    <property type="term" value="P:cell adhesion"/>
    <property type="evidence" value="ECO:0007669"/>
    <property type="project" value="InterPro"/>
</dbReference>
<sequence>MKASLGFSLLEIMIGVGIVGVLIAVALPQYQDYMIRTQVTLIFSQLSGLKMVVEECLARNQMGDACENPASSSDLLANISANGQVSEGAGTPLINVNSTASSITAQFGNHAVSALTDQTLTLYKMQNNNWTCAFVGEVKYMPRGCTTSSNPSQ</sequence>
<dbReference type="SUPFAM" id="SSF54523">
    <property type="entry name" value="Pili subunits"/>
    <property type="match status" value="1"/>
</dbReference>
<dbReference type="Proteomes" id="UP000516072">
    <property type="component" value="Chromosome"/>
</dbReference>
<keyword evidence="2" id="KW-0812">Transmembrane</keyword>
<dbReference type="KEGG" id="ntg:NSCAC_1466"/>
<dbReference type="EMBL" id="LR778175">
    <property type="protein sequence ID" value="CAB1277029.1"/>
    <property type="molecule type" value="Genomic_DNA"/>
</dbReference>
<evidence type="ECO:0000313" key="3">
    <source>
        <dbReference type="EMBL" id="CAB1277029.1"/>
    </source>
</evidence>
<feature type="transmembrane region" description="Helical" evidence="2">
    <location>
        <begin position="6"/>
        <end position="27"/>
    </location>
</feature>
<evidence type="ECO:0000313" key="4">
    <source>
        <dbReference type="Proteomes" id="UP000516072"/>
    </source>
</evidence>
<proteinExistence type="inferred from homology"/>
<accession>A0A7G1QB82</accession>
<keyword evidence="2" id="KW-1133">Transmembrane helix</keyword>
<gene>
    <name evidence="3" type="primary">pilA</name>
    <name evidence="3" type="ORF">NSCAC_1466</name>
</gene>
<dbReference type="AlphaFoldDB" id="A0A7G1QB82"/>
<evidence type="ECO:0000256" key="1">
    <source>
        <dbReference type="ARBA" id="ARBA00005233"/>
    </source>
</evidence>
<comment type="similarity">
    <text evidence="1">Belongs to the N-Me-Phe pilin family.</text>
</comment>
<organism evidence="3 4">
    <name type="scientific">Candidatus Nitrosacidococcus tergens</name>
    <dbReference type="NCBI Taxonomy" id="553981"/>
    <lineage>
        <taxon>Bacteria</taxon>
        <taxon>Pseudomonadati</taxon>
        <taxon>Pseudomonadota</taxon>
        <taxon>Gammaproteobacteria</taxon>
        <taxon>Chromatiales</taxon>
        <taxon>Chromatiaceae</taxon>
        <taxon>Candidatus Nitrosacidococcus</taxon>
    </lineage>
</organism>
<dbReference type="Gene3D" id="3.30.700.10">
    <property type="entry name" value="Glycoprotein, Type 4 Pilin"/>
    <property type="match status" value="1"/>
</dbReference>
<reference evidence="3 4" key="1">
    <citation type="submission" date="2020-03" db="EMBL/GenBank/DDBJ databases">
        <authorList>
            <person name="Picone N."/>
        </authorList>
    </citation>
    <scope>NUCLEOTIDE SEQUENCE [LARGE SCALE GENOMIC DNA]</scope>
    <source>
        <strain evidence="3">NSCAC1</strain>
    </source>
</reference>
<protein>
    <submittedName>
        <fullName evidence="3">PilA</fullName>
    </submittedName>
</protein>
<dbReference type="InterPro" id="IPR045584">
    <property type="entry name" value="Pilin-like"/>
</dbReference>
<keyword evidence="4" id="KW-1185">Reference proteome</keyword>
<keyword evidence="2" id="KW-0472">Membrane</keyword>
<name>A0A7G1QB82_9GAMM</name>